<dbReference type="SMART" id="SM00504">
    <property type="entry name" value="Ubox"/>
    <property type="match status" value="1"/>
</dbReference>
<feature type="domain" description="RING-type" evidence="3">
    <location>
        <begin position="160"/>
        <end position="199"/>
    </location>
</feature>
<dbReference type="Proteomes" id="UP001234581">
    <property type="component" value="Unassembled WGS sequence"/>
</dbReference>
<name>A0AAD7V3A4_9FUNG</name>
<dbReference type="GeneID" id="83213962"/>
<evidence type="ECO:0000259" key="5">
    <source>
        <dbReference type="PROSITE" id="PS51698"/>
    </source>
</evidence>
<feature type="compositionally biased region" description="Basic residues" evidence="2">
    <location>
        <begin position="536"/>
        <end position="558"/>
    </location>
</feature>
<feature type="compositionally biased region" description="Low complexity" evidence="2">
    <location>
        <begin position="232"/>
        <end position="242"/>
    </location>
</feature>
<dbReference type="Gene3D" id="3.30.40.10">
    <property type="entry name" value="Zinc/RING finger domain, C3HC4 (zinc finger)"/>
    <property type="match status" value="1"/>
</dbReference>
<dbReference type="GO" id="GO:0006397">
    <property type="term" value="P:mRNA processing"/>
    <property type="evidence" value="ECO:0007669"/>
    <property type="project" value="InterPro"/>
</dbReference>
<feature type="compositionally biased region" description="Basic residues" evidence="2">
    <location>
        <begin position="509"/>
        <end position="528"/>
    </location>
</feature>
<feature type="compositionally biased region" description="Basic and acidic residues" evidence="2">
    <location>
        <begin position="570"/>
        <end position="592"/>
    </location>
</feature>
<feature type="compositionally biased region" description="Basic and acidic residues" evidence="2">
    <location>
        <begin position="260"/>
        <end position="274"/>
    </location>
</feature>
<dbReference type="GO" id="GO:0016567">
    <property type="term" value="P:protein ubiquitination"/>
    <property type="evidence" value="ECO:0007669"/>
    <property type="project" value="InterPro"/>
</dbReference>
<dbReference type="PROSITE" id="PS50158">
    <property type="entry name" value="ZF_CCHC"/>
    <property type="match status" value="1"/>
</dbReference>
<keyword evidence="1" id="KW-0479">Metal-binding</keyword>
<dbReference type="PROSITE" id="PS51698">
    <property type="entry name" value="U_BOX"/>
    <property type="match status" value="1"/>
</dbReference>
<feature type="compositionally biased region" description="Polar residues" evidence="2">
    <location>
        <begin position="275"/>
        <end position="293"/>
    </location>
</feature>
<evidence type="ECO:0000256" key="2">
    <source>
        <dbReference type="SAM" id="MobiDB-lite"/>
    </source>
</evidence>
<dbReference type="InterPro" id="IPR036875">
    <property type="entry name" value="Znf_CCHC_sf"/>
</dbReference>
<reference evidence="6 7" key="1">
    <citation type="submission" date="2023-03" db="EMBL/GenBank/DDBJ databases">
        <title>Genome sequence of Lichtheimia ornata CBS 291.66.</title>
        <authorList>
            <person name="Mohabir J.T."/>
            <person name="Shea T.P."/>
            <person name="Kurbessoian T."/>
            <person name="Berby B."/>
            <person name="Fontaine J."/>
            <person name="Livny J."/>
            <person name="Gnirke A."/>
            <person name="Stajich J.E."/>
            <person name="Cuomo C.A."/>
        </authorList>
    </citation>
    <scope>NUCLEOTIDE SEQUENCE [LARGE SCALE GENOMIC DNA]</scope>
    <source>
        <strain evidence="6">CBS 291.66</strain>
    </source>
</reference>
<dbReference type="InterPro" id="IPR033489">
    <property type="entry name" value="RBBP6"/>
</dbReference>
<dbReference type="PANTHER" id="PTHR15439">
    <property type="entry name" value="RETINOBLASTOMA-BINDING PROTEIN 6"/>
    <property type="match status" value="1"/>
</dbReference>
<dbReference type="SUPFAM" id="SSF57756">
    <property type="entry name" value="Retrovirus zinc finger-like domains"/>
    <property type="match status" value="1"/>
</dbReference>
<feature type="compositionally biased region" description="Low complexity" evidence="2">
    <location>
        <begin position="18"/>
        <end position="31"/>
    </location>
</feature>
<evidence type="ECO:0008006" key="8">
    <source>
        <dbReference type="Google" id="ProtNLM"/>
    </source>
</evidence>
<feature type="domain" description="U-box" evidence="5">
    <location>
        <begin position="153"/>
        <end position="228"/>
    </location>
</feature>
<comment type="caution">
    <text evidence="6">The sequence shown here is derived from an EMBL/GenBank/DDBJ whole genome shotgun (WGS) entry which is preliminary data.</text>
</comment>
<dbReference type="SMART" id="SM00343">
    <property type="entry name" value="ZnF_C2HC"/>
    <property type="match status" value="1"/>
</dbReference>
<dbReference type="AlphaFoldDB" id="A0AAD7V3A4"/>
<proteinExistence type="predicted"/>
<evidence type="ECO:0000313" key="7">
    <source>
        <dbReference type="Proteomes" id="UP001234581"/>
    </source>
</evidence>
<keyword evidence="1" id="KW-0863">Zinc-finger</keyword>
<dbReference type="RefSeq" id="XP_058342649.1">
    <property type="nucleotide sequence ID" value="XM_058486578.1"/>
</dbReference>
<protein>
    <recommendedName>
        <fullName evidence="8">RING-type domain-containing protein</fullName>
    </recommendedName>
</protein>
<dbReference type="GO" id="GO:0008270">
    <property type="term" value="F:zinc ion binding"/>
    <property type="evidence" value="ECO:0007669"/>
    <property type="project" value="UniProtKB-KW"/>
</dbReference>
<dbReference type="Gene3D" id="4.10.60.10">
    <property type="entry name" value="Zinc finger, CCHC-type"/>
    <property type="match status" value="1"/>
</dbReference>
<feature type="compositionally biased region" description="Basic and acidic residues" evidence="2">
    <location>
        <begin position="1"/>
        <end position="14"/>
    </location>
</feature>
<dbReference type="GO" id="GO:0061630">
    <property type="term" value="F:ubiquitin protein ligase activity"/>
    <property type="evidence" value="ECO:0007669"/>
    <property type="project" value="InterPro"/>
</dbReference>
<evidence type="ECO:0000259" key="3">
    <source>
        <dbReference type="PROSITE" id="PS50089"/>
    </source>
</evidence>
<dbReference type="Pfam" id="PF04564">
    <property type="entry name" value="U-box"/>
    <property type="match status" value="1"/>
</dbReference>
<feature type="compositionally biased region" description="Basic residues" evidence="2">
    <location>
        <begin position="593"/>
        <end position="606"/>
    </location>
</feature>
<feature type="compositionally biased region" description="Basic and acidic residues" evidence="2">
    <location>
        <begin position="478"/>
        <end position="490"/>
    </location>
</feature>
<organism evidence="6 7">
    <name type="scientific">Lichtheimia ornata</name>
    <dbReference type="NCBI Taxonomy" id="688661"/>
    <lineage>
        <taxon>Eukaryota</taxon>
        <taxon>Fungi</taxon>
        <taxon>Fungi incertae sedis</taxon>
        <taxon>Mucoromycota</taxon>
        <taxon>Mucoromycotina</taxon>
        <taxon>Mucoromycetes</taxon>
        <taxon>Mucorales</taxon>
        <taxon>Lichtheimiaceae</taxon>
        <taxon>Lichtheimia</taxon>
    </lineage>
</organism>
<feature type="region of interest" description="Disordered" evidence="2">
    <location>
        <begin position="225"/>
        <end position="333"/>
    </location>
</feature>
<feature type="region of interest" description="Disordered" evidence="2">
    <location>
        <begin position="1"/>
        <end position="58"/>
    </location>
</feature>
<dbReference type="SUPFAM" id="SSF57850">
    <property type="entry name" value="RING/U-box"/>
    <property type="match status" value="1"/>
</dbReference>
<keyword evidence="1" id="KW-0862">Zinc</keyword>
<dbReference type="EMBL" id="JARTCD010000029">
    <property type="protein sequence ID" value="KAJ8657736.1"/>
    <property type="molecule type" value="Genomic_DNA"/>
</dbReference>
<dbReference type="GO" id="GO:0005634">
    <property type="term" value="C:nucleus"/>
    <property type="evidence" value="ECO:0007669"/>
    <property type="project" value="TreeGrafter"/>
</dbReference>
<evidence type="ECO:0000313" key="6">
    <source>
        <dbReference type="EMBL" id="KAJ8657736.1"/>
    </source>
</evidence>
<dbReference type="GO" id="GO:0003676">
    <property type="term" value="F:nucleic acid binding"/>
    <property type="evidence" value="ECO:0007669"/>
    <property type="project" value="InterPro"/>
</dbReference>
<dbReference type="InterPro" id="IPR001841">
    <property type="entry name" value="Znf_RING"/>
</dbReference>
<dbReference type="CDD" id="cd16620">
    <property type="entry name" value="vRING-HC-C4C4_RBBP6"/>
    <property type="match status" value="1"/>
</dbReference>
<evidence type="ECO:0000259" key="4">
    <source>
        <dbReference type="PROSITE" id="PS50158"/>
    </source>
</evidence>
<dbReference type="GO" id="GO:0006511">
    <property type="term" value="P:ubiquitin-dependent protein catabolic process"/>
    <property type="evidence" value="ECO:0007669"/>
    <property type="project" value="TreeGrafter"/>
</dbReference>
<dbReference type="PANTHER" id="PTHR15439:SF0">
    <property type="entry name" value="CELL DIVISION CYCLE AND APOPTOSIS REGULATOR PROTEIN 1-RELATED"/>
    <property type="match status" value="1"/>
</dbReference>
<dbReference type="InterPro" id="IPR003613">
    <property type="entry name" value="Ubox_domain"/>
</dbReference>
<feature type="compositionally biased region" description="Basic and acidic residues" evidence="2">
    <location>
        <begin position="607"/>
        <end position="642"/>
    </location>
</feature>
<feature type="region of interest" description="Disordered" evidence="2">
    <location>
        <begin position="424"/>
        <end position="642"/>
    </location>
</feature>
<feature type="domain" description="CCHC-type" evidence="4">
    <location>
        <begin position="110"/>
        <end position="125"/>
    </location>
</feature>
<feature type="compositionally biased region" description="Polar residues" evidence="2">
    <location>
        <begin position="455"/>
        <end position="477"/>
    </location>
</feature>
<dbReference type="InterPro" id="IPR001878">
    <property type="entry name" value="Znf_CCHC"/>
</dbReference>
<keyword evidence="7" id="KW-1185">Reference proteome</keyword>
<evidence type="ECO:0000256" key="1">
    <source>
        <dbReference type="PROSITE-ProRule" id="PRU00047"/>
    </source>
</evidence>
<accession>A0AAD7V3A4</accession>
<gene>
    <name evidence="6" type="ORF">O0I10_006551</name>
</gene>
<dbReference type="InterPro" id="IPR013083">
    <property type="entry name" value="Znf_RING/FYVE/PHD"/>
</dbReference>
<sequence length="642" mass="72262">MTDPHSKSEDDKIQDMLQQSSDQWGDQQDQQATANTASPKQPGRSPQAFRNPMMPAMPSGFNPMMNMAMLNPQLQFQLMMQQQMQQMQQSKATQSNIPPETQKPPVGYVCFKCRQPGHWIYYCPNVPKGQFVPRPGMNGTFPQRSVQEGHKKQKPNELTCRICGNLMKDAVLVPCCGKSFCKECITKTLDETHKCPICNKDGLESRQVIPNRSLRNTIEAYKEQNAKEAEEAAAMATETQQESSEATAAMDTGANNAESAQDKNEEAMQDKEQEQNTAEQSTRASDQKQSNTPVKGGGMPIQVFESEERTPRAKHKSQDTIMSEAMPPTPFNANPMMMGAPPGEMNWMMGMPPGMNPAAAAAMMRMNFGMGEGMGGHDMDMGVPPGMPPFMNPAFQGGFGGPEEMFNGMGGPIPGMPPPEMMPFGAGGPMPANPFRAGFSTRGGRGRGSIPRYPGTTTSSRARSNDQNTPASTSSEPKQADENDKEVKDNTEDEVVSTSSRVEREESSRHHRSSSSRYHHRSRSRTPSRSRSPSSRYRRRSKSRSRSRSPKRSRRRSSSRSPSRSTHRRSSQDDRRDKDKERGRERDKDRHSSSRHRSSRHHSSRYRSRERDRSRDRDSRSKDRSSRDKSRERSRRRDRDRR</sequence>
<dbReference type="PROSITE" id="PS50089">
    <property type="entry name" value="ZF_RING_2"/>
    <property type="match status" value="1"/>
</dbReference>